<evidence type="ECO:0000313" key="3">
    <source>
        <dbReference type="Proteomes" id="UP000220353"/>
    </source>
</evidence>
<dbReference type="AlphaFoldDB" id="A0A2A6M4A9"/>
<dbReference type="Gene3D" id="3.40.50.170">
    <property type="entry name" value="Formyl transferase, N-terminal domain"/>
    <property type="match status" value="1"/>
</dbReference>
<protein>
    <submittedName>
        <fullName evidence="2">Formyl transferase</fullName>
    </submittedName>
</protein>
<evidence type="ECO:0000313" key="2">
    <source>
        <dbReference type="EMBL" id="PDT49400.1"/>
    </source>
</evidence>
<proteinExistence type="predicted"/>
<sequence length="272" mass="29434">MDVPCRSAAGQQAAATLAAGGRIVVVTAGGENPNILVNALASRFEEVVVLQEQPESKAHFVRRRARNLGWATALGQFATMIASRLGKRFTQRRAGDILRLYGVSSAANPSVPVHHIASINDAVGRARLTALQPAVVFLVSCRMLKPETLAAIPCPVLNFHAGINPQYRGLMGGYWALVHSDPENFGATVHLVDEGVDTGGILYQSRQTPTSADTMHTYPLLQTAASTAIAIRAVEDALTGNLRPVAASQPSRQWYHPPVWTWLWNGMRRGIW</sequence>
<name>A0A2A6M4A9_RHIFR</name>
<reference evidence="2 3" key="1">
    <citation type="submission" date="2017-09" db="EMBL/GenBank/DDBJ databases">
        <title>Comparative genomics of rhizobia isolated from Phaseolus vulgaris in China.</title>
        <authorList>
            <person name="Tong W."/>
        </authorList>
    </citation>
    <scope>NUCLEOTIDE SEQUENCE [LARGE SCALE GENOMIC DNA]</scope>
    <source>
        <strain evidence="2 3">PCH1</strain>
    </source>
</reference>
<dbReference type="RefSeq" id="WP_080578597.1">
    <property type="nucleotide sequence ID" value="NZ_JBGBZV010000002.1"/>
</dbReference>
<dbReference type="Proteomes" id="UP000220353">
    <property type="component" value="Unassembled WGS sequence"/>
</dbReference>
<gene>
    <name evidence="2" type="ORF">CO661_05970</name>
</gene>
<dbReference type="SUPFAM" id="SSF53328">
    <property type="entry name" value="Formyltransferase"/>
    <property type="match status" value="1"/>
</dbReference>
<dbReference type="InterPro" id="IPR036477">
    <property type="entry name" value="Formyl_transf_N_sf"/>
</dbReference>
<dbReference type="EMBL" id="NWTC01000003">
    <property type="protein sequence ID" value="PDT49400.1"/>
    <property type="molecule type" value="Genomic_DNA"/>
</dbReference>
<dbReference type="GO" id="GO:0016740">
    <property type="term" value="F:transferase activity"/>
    <property type="evidence" value="ECO:0007669"/>
    <property type="project" value="UniProtKB-KW"/>
</dbReference>
<dbReference type="InterPro" id="IPR002376">
    <property type="entry name" value="Formyl_transf_N"/>
</dbReference>
<keyword evidence="2" id="KW-0808">Transferase</keyword>
<accession>A0A2A6M4A9</accession>
<comment type="caution">
    <text evidence="2">The sequence shown here is derived from an EMBL/GenBank/DDBJ whole genome shotgun (WGS) entry which is preliminary data.</text>
</comment>
<feature type="domain" description="Formyl transferase N-terminal" evidence="1">
    <location>
        <begin position="126"/>
        <end position="217"/>
    </location>
</feature>
<organism evidence="2 3">
    <name type="scientific">Rhizobium fredii</name>
    <name type="common">Sinorhizobium fredii</name>
    <dbReference type="NCBI Taxonomy" id="380"/>
    <lineage>
        <taxon>Bacteria</taxon>
        <taxon>Pseudomonadati</taxon>
        <taxon>Pseudomonadota</taxon>
        <taxon>Alphaproteobacteria</taxon>
        <taxon>Hyphomicrobiales</taxon>
        <taxon>Rhizobiaceae</taxon>
        <taxon>Sinorhizobium/Ensifer group</taxon>
        <taxon>Sinorhizobium</taxon>
    </lineage>
</organism>
<dbReference type="CDD" id="cd08653">
    <property type="entry name" value="FMT_core_like_3"/>
    <property type="match status" value="1"/>
</dbReference>
<evidence type="ECO:0000259" key="1">
    <source>
        <dbReference type="Pfam" id="PF00551"/>
    </source>
</evidence>
<dbReference type="Pfam" id="PF00551">
    <property type="entry name" value="Formyl_trans_N"/>
    <property type="match status" value="1"/>
</dbReference>